<comment type="cofactor">
    <cofactor evidence="1">
        <name>a divalent metal cation</name>
        <dbReference type="ChEBI" id="CHEBI:60240"/>
    </cofactor>
</comment>
<comment type="function">
    <text evidence="12">Transposase-derived protein that may have nuclease activity. Does not have transposase activity.</text>
</comment>
<dbReference type="GO" id="GO:0005634">
    <property type="term" value="C:nucleus"/>
    <property type="evidence" value="ECO:0007669"/>
    <property type="project" value="UniProtKB-SubCell"/>
</dbReference>
<dbReference type="GO" id="GO:0005737">
    <property type="term" value="C:cytoplasm"/>
    <property type="evidence" value="ECO:0007669"/>
    <property type="project" value="UniProtKB-SubCell"/>
</dbReference>
<dbReference type="Pfam" id="PF13359">
    <property type="entry name" value="DDE_Tnp_4"/>
    <property type="match status" value="1"/>
</dbReference>
<keyword evidence="7" id="KW-0540">Nuclease</keyword>
<dbReference type="PRINTS" id="PR02086">
    <property type="entry name" value="PUTNUCHARBI1"/>
</dbReference>
<keyword evidence="6" id="KW-0963">Cytoplasm</keyword>
<feature type="domain" description="DDE Tnp4" evidence="13">
    <location>
        <begin position="178"/>
        <end position="333"/>
    </location>
</feature>
<comment type="subcellular location">
    <subcellularLocation>
        <location evidence="3">Cytoplasm</location>
    </subcellularLocation>
    <subcellularLocation>
        <location evidence="2">Nucleus</location>
    </subcellularLocation>
</comment>
<evidence type="ECO:0000256" key="3">
    <source>
        <dbReference type="ARBA" id="ARBA00004496"/>
    </source>
</evidence>
<organism evidence="14 15">
    <name type="scientific">Zophobas morio</name>
    <dbReference type="NCBI Taxonomy" id="2755281"/>
    <lineage>
        <taxon>Eukaryota</taxon>
        <taxon>Metazoa</taxon>
        <taxon>Ecdysozoa</taxon>
        <taxon>Arthropoda</taxon>
        <taxon>Hexapoda</taxon>
        <taxon>Insecta</taxon>
        <taxon>Pterygota</taxon>
        <taxon>Neoptera</taxon>
        <taxon>Endopterygota</taxon>
        <taxon>Coleoptera</taxon>
        <taxon>Polyphaga</taxon>
        <taxon>Cucujiformia</taxon>
        <taxon>Tenebrionidae</taxon>
        <taxon>Zophobas</taxon>
    </lineage>
</organism>
<evidence type="ECO:0000259" key="13">
    <source>
        <dbReference type="Pfam" id="PF13359"/>
    </source>
</evidence>
<dbReference type="PANTHER" id="PTHR22930">
    <property type="match status" value="1"/>
</dbReference>
<dbReference type="PANTHER" id="PTHR22930:SF85">
    <property type="entry name" value="GH03217P-RELATED"/>
    <property type="match status" value="1"/>
</dbReference>
<evidence type="ECO:0000256" key="8">
    <source>
        <dbReference type="ARBA" id="ARBA00022723"/>
    </source>
</evidence>
<sequence length="383" mass="44364">MEVALSIAIVGDMALKYIILSDDDETSDEDEIVSVVLLTKKRRRKPSRIENYVERTVPNLTAREFQQHFRITIDAYEHLIQMVGLLLKRKNSKGRFTINVEKQLLAVIWLLATPDSYRSVGERFDLGKSSLSVCFMRVIKILCSLTQRIITWPTGHKLTEVKEKFRQMAGLPNVIGAIDGTYICIKAPHEDPESYITRKSHYAITLQAICDANLKFTDVFVGYPGSVHDNRIFRNSEIYIAVRNHLQQYFPDDEYIIGDKAYPCLSWCIPPYINRGNLTPAKRHFNTIMAKTRQTIERSFALLMGRFRRLKFLDMQRTDLIPTAVLASCVLHNICLEHRDVEIDNYIREGIDDIYHNDENEGHGHQEIEGTRKRDELCRQLFI</sequence>
<dbReference type="EMBL" id="JALNTZ010000002">
    <property type="protein sequence ID" value="KAJ3661723.1"/>
    <property type="molecule type" value="Genomic_DNA"/>
</dbReference>
<evidence type="ECO:0000256" key="6">
    <source>
        <dbReference type="ARBA" id="ARBA00022490"/>
    </source>
</evidence>
<dbReference type="GO" id="GO:0016787">
    <property type="term" value="F:hydrolase activity"/>
    <property type="evidence" value="ECO:0007669"/>
    <property type="project" value="UniProtKB-KW"/>
</dbReference>
<evidence type="ECO:0000256" key="7">
    <source>
        <dbReference type="ARBA" id="ARBA00022722"/>
    </source>
</evidence>
<dbReference type="InterPro" id="IPR026103">
    <property type="entry name" value="HARBI1_animal"/>
</dbReference>
<keyword evidence="10" id="KW-0539">Nucleus</keyword>
<dbReference type="AlphaFoldDB" id="A0AA38IPJ3"/>
<protein>
    <recommendedName>
        <fullName evidence="5">Putative nuclease HARBI1</fullName>
    </recommendedName>
    <alternativeName>
        <fullName evidence="11">Harbinger transposase-derived nuclease</fullName>
    </alternativeName>
</protein>
<comment type="caution">
    <text evidence="14">The sequence shown here is derived from an EMBL/GenBank/DDBJ whole genome shotgun (WGS) entry which is preliminary data.</text>
</comment>
<evidence type="ECO:0000256" key="12">
    <source>
        <dbReference type="ARBA" id="ARBA00045850"/>
    </source>
</evidence>
<dbReference type="GO" id="GO:0004518">
    <property type="term" value="F:nuclease activity"/>
    <property type="evidence" value="ECO:0007669"/>
    <property type="project" value="UniProtKB-KW"/>
</dbReference>
<dbReference type="Proteomes" id="UP001168821">
    <property type="component" value="Unassembled WGS sequence"/>
</dbReference>
<evidence type="ECO:0000256" key="10">
    <source>
        <dbReference type="ARBA" id="ARBA00023242"/>
    </source>
</evidence>
<keyword evidence="15" id="KW-1185">Reference proteome</keyword>
<keyword evidence="9" id="KW-0378">Hydrolase</keyword>
<proteinExistence type="inferred from homology"/>
<dbReference type="InterPro" id="IPR045249">
    <property type="entry name" value="HARBI1-like"/>
</dbReference>
<reference evidence="14" key="1">
    <citation type="journal article" date="2023" name="G3 (Bethesda)">
        <title>Whole genome assemblies of Zophobas morio and Tenebrio molitor.</title>
        <authorList>
            <person name="Kaur S."/>
            <person name="Stinson S.A."/>
            <person name="diCenzo G.C."/>
        </authorList>
    </citation>
    <scope>NUCLEOTIDE SEQUENCE</scope>
    <source>
        <strain evidence="14">QUZm001</strain>
    </source>
</reference>
<comment type="similarity">
    <text evidence="4">Belongs to the HARBI1 family.</text>
</comment>
<evidence type="ECO:0000256" key="1">
    <source>
        <dbReference type="ARBA" id="ARBA00001968"/>
    </source>
</evidence>
<dbReference type="GO" id="GO:0046872">
    <property type="term" value="F:metal ion binding"/>
    <property type="evidence" value="ECO:0007669"/>
    <property type="project" value="UniProtKB-KW"/>
</dbReference>
<evidence type="ECO:0000256" key="11">
    <source>
        <dbReference type="ARBA" id="ARBA00030126"/>
    </source>
</evidence>
<accession>A0AA38IPJ3</accession>
<evidence type="ECO:0000256" key="9">
    <source>
        <dbReference type="ARBA" id="ARBA00022801"/>
    </source>
</evidence>
<evidence type="ECO:0000256" key="4">
    <source>
        <dbReference type="ARBA" id="ARBA00006958"/>
    </source>
</evidence>
<keyword evidence="8" id="KW-0479">Metal-binding</keyword>
<evidence type="ECO:0000256" key="5">
    <source>
        <dbReference type="ARBA" id="ARBA00015519"/>
    </source>
</evidence>
<evidence type="ECO:0000256" key="2">
    <source>
        <dbReference type="ARBA" id="ARBA00004123"/>
    </source>
</evidence>
<name>A0AA38IPJ3_9CUCU</name>
<evidence type="ECO:0000313" key="15">
    <source>
        <dbReference type="Proteomes" id="UP001168821"/>
    </source>
</evidence>
<evidence type="ECO:0000313" key="14">
    <source>
        <dbReference type="EMBL" id="KAJ3661723.1"/>
    </source>
</evidence>
<gene>
    <name evidence="14" type="ORF">Zmor_006110</name>
</gene>
<dbReference type="InterPro" id="IPR027806">
    <property type="entry name" value="HARBI1_dom"/>
</dbReference>